<dbReference type="PANTHER" id="PTHR37816">
    <property type="entry name" value="YALI0E33011P"/>
    <property type="match status" value="1"/>
</dbReference>
<evidence type="ECO:0000313" key="2">
    <source>
        <dbReference type="Proteomes" id="UP000031847"/>
    </source>
</evidence>
<keyword evidence="1" id="KW-0418">Kinase</keyword>
<dbReference type="PANTHER" id="PTHR37816:SF3">
    <property type="entry name" value="MODULATES DNA TOPOLOGY"/>
    <property type="match status" value="1"/>
</dbReference>
<dbReference type="Proteomes" id="UP000031847">
    <property type="component" value="Unassembled WGS sequence"/>
</dbReference>
<comment type="caution">
    <text evidence="1">The sequence shown here is derived from an EMBL/GenBank/DDBJ whole genome shotgun (WGS) entry which is preliminary data.</text>
</comment>
<dbReference type="InterPro" id="IPR027417">
    <property type="entry name" value="P-loop_NTPase"/>
</dbReference>
<keyword evidence="1" id="KW-0808">Transferase</keyword>
<reference evidence="1 2" key="1">
    <citation type="submission" date="2015-01" db="EMBL/GenBank/DDBJ databases">
        <title>Lactococcus lactis subsp.lactis JCM 5805 whole genome shotgun sequence.</title>
        <authorList>
            <person name="Fujii T."/>
            <person name="Tomita Y."/>
            <person name="Ikushima S."/>
            <person name="Fujiwara D."/>
        </authorList>
    </citation>
    <scope>NUCLEOTIDE SEQUENCE [LARGE SCALE GENOMIC DNA]</scope>
    <source>
        <strain evidence="1 2">JCM 5805</strain>
    </source>
</reference>
<protein>
    <submittedName>
        <fullName evidence="1">Adenylate kinase and related kinases</fullName>
    </submittedName>
</protein>
<sequence length="185" mass="21944">MIWIGAIFMKIMIIGSSGSGKSTFARELGKITNYPILHLDKVFHKYPSEIAREKLREATRIFIFQNENVIIDGNYGSTLDERLPFADEVIWLKTPRLKTTFRVIKRSIKSRVFGKNRPDIAEEFKEKWDKEYLEFLKFVWTFPEKEFPQIEQKIKEFNAESKVIILKNRKDKEKYLANYGRKAKN</sequence>
<organism evidence="1 2">
    <name type="scientific">Lactococcus lactis subsp. lactis</name>
    <name type="common">Streptococcus lactis</name>
    <dbReference type="NCBI Taxonomy" id="1360"/>
    <lineage>
        <taxon>Bacteria</taxon>
        <taxon>Bacillati</taxon>
        <taxon>Bacillota</taxon>
        <taxon>Bacilli</taxon>
        <taxon>Lactobacillales</taxon>
        <taxon>Streptococcaceae</taxon>
        <taxon>Lactococcus</taxon>
    </lineage>
</organism>
<dbReference type="InterPro" id="IPR052922">
    <property type="entry name" value="Cytidylate_Kinase-2"/>
</dbReference>
<dbReference type="EMBL" id="BBSI01000017">
    <property type="protein sequence ID" value="GAM79681.1"/>
    <property type="molecule type" value="Genomic_DNA"/>
</dbReference>
<gene>
    <name evidence="1" type="ORF">JCM5805K_0789</name>
</gene>
<evidence type="ECO:0000313" key="1">
    <source>
        <dbReference type="EMBL" id="GAM79681.1"/>
    </source>
</evidence>
<dbReference type="GO" id="GO:0016301">
    <property type="term" value="F:kinase activity"/>
    <property type="evidence" value="ECO:0007669"/>
    <property type="project" value="UniProtKB-KW"/>
</dbReference>
<name>A0A0B8QMB2_LACLL</name>
<accession>A0A0B8QMB2</accession>
<dbReference type="AlphaFoldDB" id="A0A0B8QMB2"/>
<dbReference type="SUPFAM" id="SSF52540">
    <property type="entry name" value="P-loop containing nucleoside triphosphate hydrolases"/>
    <property type="match status" value="1"/>
</dbReference>
<dbReference type="Gene3D" id="3.40.50.300">
    <property type="entry name" value="P-loop containing nucleotide triphosphate hydrolases"/>
    <property type="match status" value="1"/>
</dbReference>
<proteinExistence type="predicted"/>